<evidence type="ECO:0000259" key="5">
    <source>
        <dbReference type="SMART" id="SM00382"/>
    </source>
</evidence>
<keyword evidence="7" id="KW-1185">Reference proteome</keyword>
<evidence type="ECO:0000256" key="2">
    <source>
        <dbReference type="ARBA" id="ARBA00034617"/>
    </source>
</evidence>
<dbReference type="GO" id="GO:0043138">
    <property type="term" value="F:3'-5' DNA helicase activity"/>
    <property type="evidence" value="ECO:0007669"/>
    <property type="project" value="UniProtKB-EC"/>
</dbReference>
<evidence type="ECO:0000256" key="4">
    <source>
        <dbReference type="ARBA" id="ARBA00048988"/>
    </source>
</evidence>
<dbReference type="InterPro" id="IPR008571">
    <property type="entry name" value="HerA-like"/>
</dbReference>
<dbReference type="PANTHER" id="PTHR42957">
    <property type="entry name" value="HELICASE MJ1565-RELATED"/>
    <property type="match status" value="1"/>
</dbReference>
<dbReference type="PANTHER" id="PTHR42957:SF1">
    <property type="entry name" value="HELICASE MJ1565-RELATED"/>
    <property type="match status" value="1"/>
</dbReference>
<proteinExistence type="inferred from homology"/>
<keyword evidence="6" id="KW-0547">Nucleotide-binding</keyword>
<dbReference type="HOGENOM" id="CLU_058575_0_0_2"/>
<dbReference type="OrthoDB" id="107033at2157"/>
<protein>
    <submittedName>
        <fullName evidence="6">Bipolar DNA helicase HerA</fullName>
    </submittedName>
</protein>
<comment type="catalytic activity">
    <reaction evidence="3">
        <text>ATP + H2O = ADP + phosphate + H(+)</text>
        <dbReference type="Rhea" id="RHEA:13065"/>
        <dbReference type="ChEBI" id="CHEBI:15377"/>
        <dbReference type="ChEBI" id="CHEBI:15378"/>
        <dbReference type="ChEBI" id="CHEBI:30616"/>
        <dbReference type="ChEBI" id="CHEBI:43474"/>
        <dbReference type="ChEBI" id="CHEBI:456216"/>
        <dbReference type="EC" id="5.6.2.3"/>
    </reaction>
</comment>
<gene>
    <name evidence="6" type="ORF">MSBR3_2404</name>
</gene>
<comment type="similarity">
    <text evidence="1">Belongs to the HerA family.</text>
</comment>
<sequence length="395" mass="44618">MNNLFIGKDKKTDEDAFIDASKSRAILICGKRGSGKSYTLGNLAEELQSNCKDALCLIIDPMGIYWTMCNPNYDQENVLWEWGLSPRGLNVKILVPGDPKNRYGDEVVNVMEEHGVQFQSISLNPSDISPDGWCDLFNLSINDAMGIVLYRAVQGLKKQYKNDFYIKDIINSIEYDPKANDKSREALLNRLEMANSWGLFGDTYTNTWDSFDTNSVNIVDLSVLDPGRYGTRNLVVSIFCRDLFTKRTEARRREELGLSTSTPKVWLMIDEAHQFAPSGKSTLSKELLVRWVKEGRQPGLSLVVATQQPSAIDHEVLSQCDIVISHKITTKEDVDALNKLSQDYMGGELKTYIRNIKGNGEAVMVDDENEKVSMIQIRPRKCKHGGGEHKEKNKY</sequence>
<dbReference type="Pfam" id="PF01935">
    <property type="entry name" value="DUF87"/>
    <property type="match status" value="1"/>
</dbReference>
<keyword evidence="6" id="KW-0378">Hydrolase</keyword>
<organism evidence="6 7">
    <name type="scientific">Methanosarcina barkeri 3</name>
    <dbReference type="NCBI Taxonomy" id="1434107"/>
    <lineage>
        <taxon>Archaea</taxon>
        <taxon>Methanobacteriati</taxon>
        <taxon>Methanobacteriota</taxon>
        <taxon>Stenosarchaea group</taxon>
        <taxon>Methanomicrobia</taxon>
        <taxon>Methanosarcinales</taxon>
        <taxon>Methanosarcinaceae</taxon>
        <taxon>Methanosarcina</taxon>
    </lineage>
</organism>
<keyword evidence="6" id="KW-0067">ATP-binding</keyword>
<dbReference type="RefSeq" id="WP_052723405.1">
    <property type="nucleotide sequence ID" value="NZ_CP009517.1"/>
</dbReference>
<dbReference type="Gene3D" id="3.40.50.300">
    <property type="entry name" value="P-loop containing nucleotide triphosphate hydrolases"/>
    <property type="match status" value="2"/>
</dbReference>
<evidence type="ECO:0000256" key="3">
    <source>
        <dbReference type="ARBA" id="ARBA00048954"/>
    </source>
</evidence>
<dbReference type="EMBL" id="CP009517">
    <property type="protein sequence ID" value="AKB82982.1"/>
    <property type="molecule type" value="Genomic_DNA"/>
</dbReference>
<name>A0A0E3SN47_METBA</name>
<evidence type="ECO:0000313" key="7">
    <source>
        <dbReference type="Proteomes" id="UP000033066"/>
    </source>
</evidence>
<dbReference type="SMART" id="SM00382">
    <property type="entry name" value="AAA"/>
    <property type="match status" value="1"/>
</dbReference>
<dbReference type="GeneID" id="24790000"/>
<dbReference type="STRING" id="1434107.MSBR3_2404"/>
<evidence type="ECO:0000313" key="6">
    <source>
        <dbReference type="EMBL" id="AKB82982.1"/>
    </source>
</evidence>
<dbReference type="GO" id="GO:0043139">
    <property type="term" value="F:5'-3' DNA helicase activity"/>
    <property type="evidence" value="ECO:0007669"/>
    <property type="project" value="UniProtKB-EC"/>
</dbReference>
<comment type="catalytic activity">
    <reaction evidence="4">
        <text>ATP + H2O = ADP + phosphate + H(+)</text>
        <dbReference type="Rhea" id="RHEA:13065"/>
        <dbReference type="ChEBI" id="CHEBI:15377"/>
        <dbReference type="ChEBI" id="CHEBI:15378"/>
        <dbReference type="ChEBI" id="CHEBI:30616"/>
        <dbReference type="ChEBI" id="CHEBI:43474"/>
        <dbReference type="ChEBI" id="CHEBI:456216"/>
        <dbReference type="EC" id="5.6.2.4"/>
    </reaction>
</comment>
<dbReference type="PATRIC" id="fig|1434107.4.peg.3038"/>
<keyword evidence="6" id="KW-0347">Helicase</keyword>
<accession>A0A0E3SN47</accession>
<dbReference type="KEGG" id="mbak:MSBR3_2404"/>
<feature type="domain" description="AAA+ ATPase" evidence="5">
    <location>
        <begin position="22"/>
        <end position="329"/>
    </location>
</feature>
<dbReference type="InterPro" id="IPR002789">
    <property type="entry name" value="HerA_central"/>
</dbReference>
<dbReference type="SUPFAM" id="SSF52540">
    <property type="entry name" value="P-loop containing nucleoside triphosphate hydrolases"/>
    <property type="match status" value="1"/>
</dbReference>
<dbReference type="Proteomes" id="UP000033066">
    <property type="component" value="Chromosome"/>
</dbReference>
<dbReference type="InterPro" id="IPR027417">
    <property type="entry name" value="P-loop_NTPase"/>
</dbReference>
<dbReference type="InterPro" id="IPR003593">
    <property type="entry name" value="AAA+_ATPase"/>
</dbReference>
<evidence type="ECO:0000256" key="1">
    <source>
        <dbReference type="ARBA" id="ARBA00007816"/>
    </source>
</evidence>
<dbReference type="AlphaFoldDB" id="A0A0E3SN47"/>
<reference evidence="6" key="1">
    <citation type="submission" date="2014-07" db="EMBL/GenBank/DDBJ databases">
        <title>Methanogenic archaea and the global carbon cycle.</title>
        <authorList>
            <person name="Henriksen J.R."/>
            <person name="Luke J."/>
            <person name="Reinhart S."/>
            <person name="Benedict M.N."/>
            <person name="Youngblut N.D."/>
            <person name="Metcalf M.E."/>
            <person name="Whitaker R.J."/>
            <person name="Metcalf W.W."/>
        </authorList>
    </citation>
    <scope>NUCLEOTIDE SEQUENCE [LARGE SCALE GENOMIC DNA]</scope>
    <source>
        <strain evidence="6">3</strain>
    </source>
</reference>
<comment type="catalytic activity">
    <reaction evidence="2">
        <text>Couples ATP hydrolysis with the unwinding of duplex DNA by translocating in the 3'-5' direction.</text>
        <dbReference type="EC" id="5.6.2.4"/>
    </reaction>
</comment>